<evidence type="ECO:0000313" key="2">
    <source>
        <dbReference type="Proteomes" id="UP001165561"/>
    </source>
</evidence>
<gene>
    <name evidence="1" type="ORF">PU560_03330</name>
</gene>
<accession>A0ABT5TTW9</accession>
<evidence type="ECO:0000313" key="1">
    <source>
        <dbReference type="EMBL" id="MDD9205500.1"/>
    </source>
</evidence>
<feature type="non-terminal residue" evidence="1">
    <location>
        <position position="60"/>
    </location>
</feature>
<dbReference type="Proteomes" id="UP001165561">
    <property type="component" value="Unassembled WGS sequence"/>
</dbReference>
<proteinExistence type="predicted"/>
<protein>
    <submittedName>
        <fullName evidence="1">Uncharacterized protein</fullName>
    </submittedName>
</protein>
<dbReference type="EMBL" id="JARACI010000523">
    <property type="protein sequence ID" value="MDD9205500.1"/>
    <property type="molecule type" value="Genomic_DNA"/>
</dbReference>
<name>A0ABT5TTW9_9MICO</name>
<keyword evidence="2" id="KW-1185">Reference proteome</keyword>
<comment type="caution">
    <text evidence="1">The sequence shown here is derived from an EMBL/GenBank/DDBJ whole genome shotgun (WGS) entry which is preliminary data.</text>
</comment>
<sequence>MPKRCGSGSRVNVPAALRRARAGAPGPLRRARASAPWCALPLVLGLVAGCSPAEPQSRAD</sequence>
<reference evidence="1" key="1">
    <citation type="submission" date="2023-02" db="EMBL/GenBank/DDBJ databases">
        <title>Georgenia sp.10Sc9-8, isolated from a soil sample collected from the Taklamakan desert.</title>
        <authorList>
            <person name="Liu S."/>
        </authorList>
    </citation>
    <scope>NUCLEOTIDE SEQUENCE</scope>
    <source>
        <strain evidence="1">10Sc9-8</strain>
    </source>
</reference>
<organism evidence="1 2">
    <name type="scientific">Georgenia halotolerans</name>
    <dbReference type="NCBI Taxonomy" id="3028317"/>
    <lineage>
        <taxon>Bacteria</taxon>
        <taxon>Bacillati</taxon>
        <taxon>Actinomycetota</taxon>
        <taxon>Actinomycetes</taxon>
        <taxon>Micrococcales</taxon>
        <taxon>Bogoriellaceae</taxon>
        <taxon>Georgenia</taxon>
    </lineage>
</organism>